<dbReference type="AlphaFoldDB" id="A0A0W0GA78"/>
<sequence>MFARFSALFLTLFGLLFASVLGVTTPADISAKPADLGGLSIGDIINALGVGLVKDINVTITLESLETNLVSIEFTAKNPLILELTLESVSSKAGLNGTTYSEFTHTFDPPLVVPILGEKGSGKIDNVLLTQGAIASLDIIPFGVLDLQNTDVVVRAGSIFGFGGIRLPINGLKQSNVPTVYNLELS</sequence>
<proteinExistence type="predicted"/>
<name>A0A0W0GA78_MONRR</name>
<evidence type="ECO:0000313" key="3">
    <source>
        <dbReference type="Proteomes" id="UP000054988"/>
    </source>
</evidence>
<keyword evidence="1" id="KW-0732">Signal</keyword>
<comment type="caution">
    <text evidence="2">The sequence shown here is derived from an EMBL/GenBank/DDBJ whole genome shotgun (WGS) entry which is preliminary data.</text>
</comment>
<feature type="chain" id="PRO_5006902514" evidence="1">
    <location>
        <begin position="23"/>
        <end position="186"/>
    </location>
</feature>
<dbReference type="EMBL" id="LATX01000703">
    <property type="protein sequence ID" value="KTB45428.1"/>
    <property type="molecule type" value="Genomic_DNA"/>
</dbReference>
<evidence type="ECO:0000256" key="1">
    <source>
        <dbReference type="SAM" id="SignalP"/>
    </source>
</evidence>
<dbReference type="Proteomes" id="UP000054988">
    <property type="component" value="Unassembled WGS sequence"/>
</dbReference>
<organism evidence="2 3">
    <name type="scientific">Moniliophthora roreri</name>
    <name type="common">Frosty pod rot fungus</name>
    <name type="synonym">Monilia roreri</name>
    <dbReference type="NCBI Taxonomy" id="221103"/>
    <lineage>
        <taxon>Eukaryota</taxon>
        <taxon>Fungi</taxon>
        <taxon>Dikarya</taxon>
        <taxon>Basidiomycota</taxon>
        <taxon>Agaricomycotina</taxon>
        <taxon>Agaricomycetes</taxon>
        <taxon>Agaricomycetidae</taxon>
        <taxon>Agaricales</taxon>
        <taxon>Marasmiineae</taxon>
        <taxon>Marasmiaceae</taxon>
        <taxon>Moniliophthora</taxon>
    </lineage>
</organism>
<feature type="signal peptide" evidence="1">
    <location>
        <begin position="1"/>
        <end position="22"/>
    </location>
</feature>
<gene>
    <name evidence="2" type="ORF">WG66_1986</name>
</gene>
<accession>A0A0W0GA78</accession>
<protein>
    <submittedName>
        <fullName evidence="2">Uncharacterized protein</fullName>
    </submittedName>
</protein>
<evidence type="ECO:0000313" key="2">
    <source>
        <dbReference type="EMBL" id="KTB45428.1"/>
    </source>
</evidence>
<dbReference type="eggNOG" id="ENOG502ST89">
    <property type="taxonomic scope" value="Eukaryota"/>
</dbReference>
<reference evidence="2 3" key="1">
    <citation type="submission" date="2015-12" db="EMBL/GenBank/DDBJ databases">
        <title>Draft genome sequence of Moniliophthora roreri, the causal agent of frosty pod rot of cacao.</title>
        <authorList>
            <person name="Aime M.C."/>
            <person name="Diaz-Valderrama J.R."/>
            <person name="Kijpornyongpan T."/>
            <person name="Phillips-Mora W."/>
        </authorList>
    </citation>
    <scope>NUCLEOTIDE SEQUENCE [LARGE SCALE GENOMIC DNA]</scope>
    <source>
        <strain evidence="2 3">MCA 2952</strain>
    </source>
</reference>